<gene>
    <name evidence="2" type="ORF">RDB_LOCUS76030</name>
</gene>
<evidence type="ECO:0000313" key="2">
    <source>
        <dbReference type="EMBL" id="CAE6441622.1"/>
    </source>
</evidence>
<dbReference type="EMBL" id="CAJMWT010002385">
    <property type="protein sequence ID" value="CAE6441622.1"/>
    <property type="molecule type" value="Genomic_DNA"/>
</dbReference>
<name>A0A8H3AVN4_9AGAM</name>
<accession>A0A8H3AVN4</accession>
<comment type="caution">
    <text evidence="2">The sequence shown here is derived from an EMBL/GenBank/DDBJ whole genome shotgun (WGS) entry which is preliminary data.</text>
</comment>
<dbReference type="SUPFAM" id="SSF48452">
    <property type="entry name" value="TPR-like"/>
    <property type="match status" value="1"/>
</dbReference>
<reference evidence="2" key="1">
    <citation type="submission" date="2021-01" db="EMBL/GenBank/DDBJ databases">
        <authorList>
            <person name="Kaushik A."/>
        </authorList>
    </citation>
    <scope>NUCLEOTIDE SEQUENCE</scope>
    <source>
        <strain evidence="2">AG2-2IIIB</strain>
    </source>
</reference>
<feature type="region of interest" description="Disordered" evidence="1">
    <location>
        <begin position="83"/>
        <end position="138"/>
    </location>
</feature>
<dbReference type="AlphaFoldDB" id="A0A8H3AVN4"/>
<dbReference type="PANTHER" id="PTHR46014:SF1">
    <property type="entry name" value="TETRATRICOPEPTIDE REPEAT PROTEIN 1"/>
    <property type="match status" value="1"/>
</dbReference>
<dbReference type="Proteomes" id="UP000663843">
    <property type="component" value="Unassembled WGS sequence"/>
</dbReference>
<dbReference type="InterPro" id="IPR011990">
    <property type="entry name" value="TPR-like_helical_dom_sf"/>
</dbReference>
<protein>
    <recommendedName>
        <fullName evidence="4">Tetratricopeptide repeat protein 1</fullName>
    </recommendedName>
</protein>
<organism evidence="2 3">
    <name type="scientific">Rhizoctonia solani</name>
    <dbReference type="NCBI Taxonomy" id="456999"/>
    <lineage>
        <taxon>Eukaryota</taxon>
        <taxon>Fungi</taxon>
        <taxon>Dikarya</taxon>
        <taxon>Basidiomycota</taxon>
        <taxon>Agaricomycotina</taxon>
        <taxon>Agaricomycetes</taxon>
        <taxon>Cantharellales</taxon>
        <taxon>Ceratobasidiaceae</taxon>
        <taxon>Rhizoctonia</taxon>
    </lineage>
</organism>
<evidence type="ECO:0000313" key="3">
    <source>
        <dbReference type="Proteomes" id="UP000663843"/>
    </source>
</evidence>
<sequence length="279" mass="30614">MPSIEKVPSRSTGLSPKLEKFQIESDSEDEFHDACDRVAPGESESTEFTEEEILDLLSRAESSKSQGNKLYVEDRYEEAKEHYQHGLTCVPKRKAKPPKPSPNGREGSLEQDSPGEGESHPEEEGKSPPEELSEWEKKSASLRAQLNCNIGACCVKLSDHEGAVKACTEALVDDPKYVKALQRRASSNEAIGSWSALASAESDYTALLDLLPPSSKGPVRLTIARLKPRVQEAKEKETAEMMGKLKDLGNSLLGRFGLSTDNFQFTPNGQGGYGINFVR</sequence>
<dbReference type="Gene3D" id="1.25.40.10">
    <property type="entry name" value="Tetratricopeptide repeat domain"/>
    <property type="match status" value="1"/>
</dbReference>
<dbReference type="InterPro" id="IPR019734">
    <property type="entry name" value="TPR_rpt"/>
</dbReference>
<feature type="compositionally biased region" description="Basic and acidic residues" evidence="1">
    <location>
        <begin position="117"/>
        <end position="138"/>
    </location>
</feature>
<feature type="region of interest" description="Disordered" evidence="1">
    <location>
        <begin position="1"/>
        <end position="31"/>
    </location>
</feature>
<proteinExistence type="predicted"/>
<evidence type="ECO:0000256" key="1">
    <source>
        <dbReference type="SAM" id="MobiDB-lite"/>
    </source>
</evidence>
<dbReference type="PANTHER" id="PTHR46014">
    <property type="entry name" value="TETRATRICOPEPTIDE REPEAT PROTEIN 1"/>
    <property type="match status" value="1"/>
</dbReference>
<evidence type="ECO:0008006" key="4">
    <source>
        <dbReference type="Google" id="ProtNLM"/>
    </source>
</evidence>
<dbReference type="SMART" id="SM00028">
    <property type="entry name" value="TPR"/>
    <property type="match status" value="2"/>
</dbReference>
<dbReference type="InterPro" id="IPR052769">
    <property type="entry name" value="TPR_domain_protein"/>
</dbReference>